<dbReference type="Proteomes" id="UP000295023">
    <property type="component" value="Unassembled WGS sequence"/>
</dbReference>
<evidence type="ECO:0000313" key="1">
    <source>
        <dbReference type="EMBL" id="TCZ66769.1"/>
    </source>
</evidence>
<dbReference type="PANTHER" id="PTHR34235">
    <property type="entry name" value="SLR1203 PROTEIN-RELATED"/>
    <property type="match status" value="1"/>
</dbReference>
<protein>
    <submittedName>
        <fullName evidence="1">DUF29 domain-containing protein</fullName>
    </submittedName>
</protein>
<reference evidence="1 2" key="1">
    <citation type="submission" date="2019-03" db="EMBL/GenBank/DDBJ databases">
        <title>Paracraurococcus aquatilis NE82 genome sequence.</title>
        <authorList>
            <person name="Zhao Y."/>
            <person name="Du Z."/>
        </authorList>
    </citation>
    <scope>NUCLEOTIDE SEQUENCE [LARGE SCALE GENOMIC DNA]</scope>
    <source>
        <strain evidence="1 2">NE82</strain>
    </source>
</reference>
<gene>
    <name evidence="1" type="ORF">EXY23_01280</name>
</gene>
<dbReference type="OrthoDB" id="7270020at2"/>
<name>A0A4R4DY75_9PROT</name>
<comment type="caution">
    <text evidence="1">The sequence shown here is derived from an EMBL/GenBank/DDBJ whole genome shotgun (WGS) entry which is preliminary data.</text>
</comment>
<keyword evidence="2" id="KW-1185">Reference proteome</keyword>
<dbReference type="EMBL" id="SKBM01000001">
    <property type="protein sequence ID" value="TCZ66769.1"/>
    <property type="molecule type" value="Genomic_DNA"/>
</dbReference>
<dbReference type="InterPro" id="IPR002636">
    <property type="entry name" value="DUF29"/>
</dbReference>
<dbReference type="AlphaFoldDB" id="A0A4R4DY75"/>
<organism evidence="1 2">
    <name type="scientific">Roseicella aquatilis</name>
    <dbReference type="NCBI Taxonomy" id="2527868"/>
    <lineage>
        <taxon>Bacteria</taxon>
        <taxon>Pseudomonadati</taxon>
        <taxon>Pseudomonadota</taxon>
        <taxon>Alphaproteobacteria</taxon>
        <taxon>Acetobacterales</taxon>
        <taxon>Roseomonadaceae</taxon>
        <taxon>Roseicella</taxon>
    </lineage>
</organism>
<sequence length="194" mass="21618">MYKPGKAWQGADRPAVATACNRTQIRRQEDRMGETSLYETDILAWTEEQAAALRALAGRPDLPNALDLSNVIEEIEALGRSEVRAATSPMRLILEHLVKLASAPNAASVPHWTDEIIRWHRDVRAALAPSMYQRVDLQGLWREAVRDASRSLRAHGDRIREDVPTECPLALEDFLAPDFDLDGALRRLDASGDG</sequence>
<dbReference type="Gene3D" id="1.20.1220.20">
    <property type="entry name" value="Uncharcterised protein PF01724"/>
    <property type="match status" value="1"/>
</dbReference>
<evidence type="ECO:0000313" key="2">
    <source>
        <dbReference type="Proteomes" id="UP000295023"/>
    </source>
</evidence>
<accession>A0A4R4DY75</accession>
<dbReference type="Pfam" id="PF01724">
    <property type="entry name" value="DUF29"/>
    <property type="match status" value="1"/>
</dbReference>
<proteinExistence type="predicted"/>